<protein>
    <submittedName>
        <fullName evidence="2">Uncharacterized protein</fullName>
    </submittedName>
</protein>
<evidence type="ECO:0000313" key="3">
    <source>
        <dbReference type="Proteomes" id="UP001141327"/>
    </source>
</evidence>
<evidence type="ECO:0000313" key="2">
    <source>
        <dbReference type="EMBL" id="KAJ4454407.1"/>
    </source>
</evidence>
<feature type="compositionally biased region" description="Basic and acidic residues" evidence="1">
    <location>
        <begin position="99"/>
        <end position="111"/>
    </location>
</feature>
<keyword evidence="3" id="KW-1185">Reference proteome</keyword>
<evidence type="ECO:0000256" key="1">
    <source>
        <dbReference type="SAM" id="MobiDB-lite"/>
    </source>
</evidence>
<proteinExistence type="predicted"/>
<feature type="region of interest" description="Disordered" evidence="1">
    <location>
        <begin position="215"/>
        <end position="260"/>
    </location>
</feature>
<dbReference type="Proteomes" id="UP001141327">
    <property type="component" value="Unassembled WGS sequence"/>
</dbReference>
<reference evidence="2" key="1">
    <citation type="journal article" date="2022" name="bioRxiv">
        <title>Genomics of Preaxostyla Flagellates Illuminates Evolutionary Transitions and the Path Towards Mitochondrial Loss.</title>
        <authorList>
            <person name="Novak L.V.F."/>
            <person name="Treitli S.C."/>
            <person name="Pyrih J."/>
            <person name="Halakuc P."/>
            <person name="Pipaliya S.V."/>
            <person name="Vacek V."/>
            <person name="Brzon O."/>
            <person name="Soukal P."/>
            <person name="Eme L."/>
            <person name="Dacks J.B."/>
            <person name="Karnkowska A."/>
            <person name="Elias M."/>
            <person name="Hampl V."/>
        </authorList>
    </citation>
    <scope>NUCLEOTIDE SEQUENCE</scope>
    <source>
        <strain evidence="2">RCP-MX</strain>
    </source>
</reference>
<feature type="compositionally biased region" description="Basic residues" evidence="1">
    <location>
        <begin position="232"/>
        <end position="241"/>
    </location>
</feature>
<dbReference type="EMBL" id="JAPMOS010000159">
    <property type="protein sequence ID" value="KAJ4454407.1"/>
    <property type="molecule type" value="Genomic_DNA"/>
</dbReference>
<sequence length="260" mass="26732">MQSLETKVAQQEALLREILSRVAPPAPAPAPVVILPTDDTPIALDVDRTEVPHPVTTPPPLRPRTSSSSLGSTSTATASLRSLRSARRLRSRPASPTLVEDRDVSPLAEQAERTPDLRIPLAVGPVRALSTDASGLLPVAAAGVDTPPAGAPLLMALGEEPVPVVAAPAAVHKRRKSRTDSTGTVALVDSVSSAVCSAPASPVFAPVAAAGVGSEPDVGGGLAPSAVPLPTKGHKPGHRRRVSETQSLGERITDVQLQME</sequence>
<feature type="compositionally biased region" description="Low complexity" evidence="1">
    <location>
        <begin position="63"/>
        <end position="83"/>
    </location>
</feature>
<name>A0ABQ8U4Z6_9EUKA</name>
<comment type="caution">
    <text evidence="2">The sequence shown here is derived from an EMBL/GenBank/DDBJ whole genome shotgun (WGS) entry which is preliminary data.</text>
</comment>
<feature type="region of interest" description="Disordered" evidence="1">
    <location>
        <begin position="50"/>
        <end position="111"/>
    </location>
</feature>
<accession>A0ABQ8U4Z6</accession>
<gene>
    <name evidence="2" type="ORF">PAPYR_10888</name>
</gene>
<organism evidence="2 3">
    <name type="scientific">Paratrimastix pyriformis</name>
    <dbReference type="NCBI Taxonomy" id="342808"/>
    <lineage>
        <taxon>Eukaryota</taxon>
        <taxon>Metamonada</taxon>
        <taxon>Preaxostyla</taxon>
        <taxon>Paratrimastigidae</taxon>
        <taxon>Paratrimastix</taxon>
    </lineage>
</organism>